<reference evidence="10" key="3">
    <citation type="submission" date="2025-09" db="UniProtKB">
        <authorList>
            <consortium name="Ensembl"/>
        </authorList>
    </citation>
    <scope>IDENTIFICATION</scope>
</reference>
<sequence>MLLQSDQLNLFHQHSGVFSSHRASTVMAANYLLTEEQLLCCICLDVFTEPVTLPCGHNFCKNCIMEHLNHSSQRQCPMCKERVDRKSKLGINTFISEMALQFRQSAGRTPGNGSKQHDVEPTQVSVDVPTRPKVKAVKPYMLLALGMACMTLYIAVNLHPTVSSLMTDQLFDNAMADMCTEHSKPLELYCKNEQMPICASCADSSHRFHNVVPLDEEYDSKKRELWKQEADIQQQILERQLKKQEIKHSIKLSNDAADREVEGGVQVFTALIQSLDRARAELVRMIKEKQEMSEEHSKGFIQELEQETSGLMRRRAELEQLSGSKDHLHLLQSVPTLNAAPVTKDWTEVSVCPASYEGITRTVLVMAVEQLTDTVRQEMKKLQEAELKNIQQNGVEVTLDPDTAHPALLISDDGKQVHSGDEWNKLPDNPKRFETAIYVLGK</sequence>
<dbReference type="InterPro" id="IPR013320">
    <property type="entry name" value="ConA-like_dom_sf"/>
</dbReference>
<dbReference type="Proteomes" id="UP000472265">
    <property type="component" value="Chromosome 14"/>
</dbReference>
<evidence type="ECO:0000256" key="4">
    <source>
        <dbReference type="PROSITE-ProRule" id="PRU00024"/>
    </source>
</evidence>
<name>A0A671YH67_SPAAU</name>
<dbReference type="Gene3D" id="3.30.160.60">
    <property type="entry name" value="Classic Zinc Finger"/>
    <property type="match status" value="1"/>
</dbReference>
<dbReference type="SUPFAM" id="SSF49899">
    <property type="entry name" value="Concanavalin A-like lectins/glucanases"/>
    <property type="match status" value="1"/>
</dbReference>
<keyword evidence="3" id="KW-0862">Zinc</keyword>
<keyword evidence="2 4" id="KW-0863">Zinc-finger</keyword>
<dbReference type="SUPFAM" id="SSF57845">
    <property type="entry name" value="B-box zinc-binding domain"/>
    <property type="match status" value="1"/>
</dbReference>
<accession>A0A671YH67</accession>
<feature type="domain" description="B30.2/SPRY" evidence="9">
    <location>
        <begin position="377"/>
        <end position="442"/>
    </location>
</feature>
<evidence type="ECO:0000256" key="2">
    <source>
        <dbReference type="ARBA" id="ARBA00022771"/>
    </source>
</evidence>
<dbReference type="SUPFAM" id="SSF57850">
    <property type="entry name" value="RING/U-box"/>
    <property type="match status" value="1"/>
</dbReference>
<dbReference type="InterPro" id="IPR001870">
    <property type="entry name" value="B30.2/SPRY"/>
</dbReference>
<dbReference type="Pfam" id="PF13765">
    <property type="entry name" value="PRY"/>
    <property type="match status" value="1"/>
</dbReference>
<dbReference type="PROSITE" id="PS50119">
    <property type="entry name" value="ZF_BBOX"/>
    <property type="match status" value="1"/>
</dbReference>
<reference evidence="10" key="1">
    <citation type="submission" date="2021-04" db="EMBL/GenBank/DDBJ databases">
        <authorList>
            <consortium name="Wellcome Sanger Institute Data Sharing"/>
        </authorList>
    </citation>
    <scope>NUCLEOTIDE SEQUENCE [LARGE SCALE GENOMIC DNA]</scope>
</reference>
<evidence type="ECO:0000256" key="6">
    <source>
        <dbReference type="SAM" id="MobiDB-lite"/>
    </source>
</evidence>
<dbReference type="CDD" id="cd19769">
    <property type="entry name" value="Bbox2_TRIM16-like"/>
    <property type="match status" value="1"/>
</dbReference>
<feature type="region of interest" description="Disordered" evidence="6">
    <location>
        <begin position="106"/>
        <end position="125"/>
    </location>
</feature>
<keyword evidence="11" id="KW-1185">Reference proteome</keyword>
<dbReference type="PRINTS" id="PR01407">
    <property type="entry name" value="BUTYPHLNCDUF"/>
</dbReference>
<dbReference type="RefSeq" id="XP_030295209.1">
    <property type="nucleotide sequence ID" value="XM_030439349.1"/>
</dbReference>
<evidence type="ECO:0000256" key="3">
    <source>
        <dbReference type="ARBA" id="ARBA00022833"/>
    </source>
</evidence>
<dbReference type="AlphaFoldDB" id="A0A671YH67"/>
<proteinExistence type="predicted"/>
<evidence type="ECO:0000256" key="5">
    <source>
        <dbReference type="SAM" id="Coils"/>
    </source>
</evidence>
<dbReference type="OrthoDB" id="6270329at2759"/>
<reference evidence="10" key="2">
    <citation type="submission" date="2025-08" db="UniProtKB">
        <authorList>
            <consortium name="Ensembl"/>
        </authorList>
    </citation>
    <scope>IDENTIFICATION</scope>
</reference>
<dbReference type="PANTHER" id="PTHR25465:SF32">
    <property type="entry name" value="BLOODTHIRSTY-RELATED GENE FAMILY, MEMBER 16 ISOFORM X1-RELATED"/>
    <property type="match status" value="1"/>
</dbReference>
<organism evidence="10 11">
    <name type="scientific">Sparus aurata</name>
    <name type="common">Gilthead sea bream</name>
    <dbReference type="NCBI Taxonomy" id="8175"/>
    <lineage>
        <taxon>Eukaryota</taxon>
        <taxon>Metazoa</taxon>
        <taxon>Chordata</taxon>
        <taxon>Craniata</taxon>
        <taxon>Vertebrata</taxon>
        <taxon>Euteleostomi</taxon>
        <taxon>Actinopterygii</taxon>
        <taxon>Neopterygii</taxon>
        <taxon>Teleostei</taxon>
        <taxon>Neoteleostei</taxon>
        <taxon>Acanthomorphata</taxon>
        <taxon>Eupercaria</taxon>
        <taxon>Spariformes</taxon>
        <taxon>Sparidae</taxon>
        <taxon>Sparus</taxon>
    </lineage>
</organism>
<protein>
    <submittedName>
        <fullName evidence="10">Nuclear factor 7, ovary-like</fullName>
    </submittedName>
</protein>
<dbReference type="GO" id="GO:0005737">
    <property type="term" value="C:cytoplasm"/>
    <property type="evidence" value="ECO:0007669"/>
    <property type="project" value="UniProtKB-ARBA"/>
</dbReference>
<dbReference type="InterPro" id="IPR000315">
    <property type="entry name" value="Znf_B-box"/>
</dbReference>
<gene>
    <name evidence="10" type="primary">LOC115595187</name>
</gene>
<dbReference type="InParanoid" id="A0A671YH67"/>
<dbReference type="GO" id="GO:0008270">
    <property type="term" value="F:zinc ion binding"/>
    <property type="evidence" value="ECO:0007669"/>
    <property type="project" value="UniProtKB-KW"/>
</dbReference>
<dbReference type="PROSITE" id="PS50089">
    <property type="entry name" value="ZF_RING_2"/>
    <property type="match status" value="1"/>
</dbReference>
<evidence type="ECO:0000259" key="7">
    <source>
        <dbReference type="PROSITE" id="PS50089"/>
    </source>
</evidence>
<dbReference type="InterPro" id="IPR043136">
    <property type="entry name" value="B30.2/SPRY_sf"/>
</dbReference>
<keyword evidence="5" id="KW-0175">Coiled coil</keyword>
<dbReference type="Pfam" id="PF00643">
    <property type="entry name" value="zf-B_box"/>
    <property type="match status" value="1"/>
</dbReference>
<evidence type="ECO:0000313" key="11">
    <source>
        <dbReference type="Proteomes" id="UP000472265"/>
    </source>
</evidence>
<evidence type="ECO:0000259" key="8">
    <source>
        <dbReference type="PROSITE" id="PS50119"/>
    </source>
</evidence>
<evidence type="ECO:0000259" key="9">
    <source>
        <dbReference type="PROSITE" id="PS50188"/>
    </source>
</evidence>
<feature type="domain" description="RING-type" evidence="7">
    <location>
        <begin position="40"/>
        <end position="80"/>
    </location>
</feature>
<dbReference type="InterPro" id="IPR058030">
    <property type="entry name" value="TRIM8/14/16/25/29/45/65_CC"/>
</dbReference>
<dbReference type="InterPro" id="IPR003879">
    <property type="entry name" value="Butyrophylin_SPRY"/>
</dbReference>
<dbReference type="PROSITE" id="PS50188">
    <property type="entry name" value="B302_SPRY"/>
    <property type="match status" value="1"/>
</dbReference>
<dbReference type="SMART" id="SM00336">
    <property type="entry name" value="BBOX"/>
    <property type="match status" value="1"/>
</dbReference>
<keyword evidence="1" id="KW-0479">Metal-binding</keyword>
<dbReference type="SMART" id="SM00589">
    <property type="entry name" value="PRY"/>
    <property type="match status" value="1"/>
</dbReference>
<dbReference type="Gene3D" id="3.30.40.10">
    <property type="entry name" value="Zinc/RING finger domain, C3HC4 (zinc finger)"/>
    <property type="match status" value="1"/>
</dbReference>
<dbReference type="GeneID" id="115595187"/>
<dbReference type="InterPro" id="IPR017907">
    <property type="entry name" value="Znf_RING_CS"/>
</dbReference>
<dbReference type="InterPro" id="IPR051051">
    <property type="entry name" value="E3_ubiq-ligase_TRIM/RNF"/>
</dbReference>
<dbReference type="InterPro" id="IPR013083">
    <property type="entry name" value="Znf_RING/FYVE/PHD"/>
</dbReference>
<dbReference type="GeneTree" id="ENSGT01040000240400"/>
<feature type="domain" description="B box-type" evidence="8">
    <location>
        <begin position="174"/>
        <end position="214"/>
    </location>
</feature>
<dbReference type="InterPro" id="IPR027370">
    <property type="entry name" value="Znf-RING_euk"/>
</dbReference>
<dbReference type="Pfam" id="PF25600">
    <property type="entry name" value="TRIM_CC"/>
    <property type="match status" value="1"/>
</dbReference>
<dbReference type="Gene3D" id="2.60.120.920">
    <property type="match status" value="1"/>
</dbReference>
<evidence type="ECO:0000313" key="10">
    <source>
        <dbReference type="Ensembl" id="ENSSAUP00010060702.1"/>
    </source>
</evidence>
<feature type="coiled-coil region" evidence="5">
    <location>
        <begin position="272"/>
        <end position="321"/>
    </location>
</feature>
<dbReference type="InterPro" id="IPR001841">
    <property type="entry name" value="Znf_RING"/>
</dbReference>
<dbReference type="InterPro" id="IPR006574">
    <property type="entry name" value="PRY"/>
</dbReference>
<dbReference type="SMART" id="SM00184">
    <property type="entry name" value="RING"/>
    <property type="match status" value="1"/>
</dbReference>
<dbReference type="Ensembl" id="ENSSAUT00010063644.1">
    <property type="protein sequence ID" value="ENSSAUP00010060702.1"/>
    <property type="gene ID" value="ENSSAUG00010024571.1"/>
</dbReference>
<evidence type="ECO:0000256" key="1">
    <source>
        <dbReference type="ARBA" id="ARBA00022723"/>
    </source>
</evidence>
<dbReference type="PANTHER" id="PTHR25465">
    <property type="entry name" value="B-BOX DOMAIN CONTAINING"/>
    <property type="match status" value="1"/>
</dbReference>
<dbReference type="Pfam" id="PF13445">
    <property type="entry name" value="zf-RING_UBOX"/>
    <property type="match status" value="1"/>
</dbReference>
<dbReference type="PROSITE" id="PS00518">
    <property type="entry name" value="ZF_RING_1"/>
    <property type="match status" value="1"/>
</dbReference>